<evidence type="ECO:0000313" key="3">
    <source>
        <dbReference type="Proteomes" id="UP000186817"/>
    </source>
</evidence>
<reference evidence="2 3" key="1">
    <citation type="submission" date="2016-02" db="EMBL/GenBank/DDBJ databases">
        <title>Genome analysis of coral dinoflagellate symbionts highlights evolutionary adaptations to a symbiotic lifestyle.</title>
        <authorList>
            <person name="Aranda M."/>
            <person name="Li Y."/>
            <person name="Liew Y.J."/>
            <person name="Baumgarten S."/>
            <person name="Simakov O."/>
            <person name="Wilson M."/>
            <person name="Piel J."/>
            <person name="Ashoor H."/>
            <person name="Bougouffa S."/>
            <person name="Bajic V.B."/>
            <person name="Ryu T."/>
            <person name="Ravasi T."/>
            <person name="Bayer T."/>
            <person name="Micklem G."/>
            <person name="Kim H."/>
            <person name="Bhak J."/>
            <person name="Lajeunesse T.C."/>
            <person name="Voolstra C.R."/>
        </authorList>
    </citation>
    <scope>NUCLEOTIDE SEQUENCE [LARGE SCALE GENOMIC DNA]</scope>
    <source>
        <strain evidence="2 3">CCMP2467</strain>
    </source>
</reference>
<feature type="region of interest" description="Disordered" evidence="1">
    <location>
        <begin position="1"/>
        <end position="139"/>
    </location>
</feature>
<keyword evidence="3" id="KW-1185">Reference proteome</keyword>
<feature type="compositionally biased region" description="Basic and acidic residues" evidence="1">
    <location>
        <begin position="46"/>
        <end position="55"/>
    </location>
</feature>
<dbReference type="AlphaFoldDB" id="A0A1Q9BYZ7"/>
<proteinExistence type="predicted"/>
<dbReference type="OrthoDB" id="424316at2759"/>
<feature type="region of interest" description="Disordered" evidence="1">
    <location>
        <begin position="342"/>
        <end position="382"/>
    </location>
</feature>
<evidence type="ECO:0000313" key="2">
    <source>
        <dbReference type="EMBL" id="OLP75906.1"/>
    </source>
</evidence>
<gene>
    <name evidence="2" type="ORF">AK812_SmicGene44235</name>
</gene>
<feature type="compositionally biased region" description="Low complexity" evidence="1">
    <location>
        <begin position="9"/>
        <end position="19"/>
    </location>
</feature>
<accession>A0A1Q9BYZ7</accession>
<feature type="compositionally biased region" description="Polar residues" evidence="1">
    <location>
        <begin position="56"/>
        <end position="66"/>
    </location>
</feature>
<dbReference type="EMBL" id="LSRX01002218">
    <property type="protein sequence ID" value="OLP75906.1"/>
    <property type="molecule type" value="Genomic_DNA"/>
</dbReference>
<sequence>MAAPPPTSAPTSDLSSDLDLPPPNHQIAGVPPQVPPQVSPQVPLRRPCDTTKFADKTTSAPTSDLSSDLRPPTSAPTSDLRPPTSAPTSDLSSDLRPPTSAPTSDLRPPTSAPTSDLSSDLRPQLRPPTSDLSSDLRPQLRPQLSTTLQMQRQNSRSDKKLVPLSLHFANSTRSALRAVLISSAMVVLTCQFRWWLAVGSLATAIAFKVAEAPMEIVRTDNETLKKEVEGIAAKNMEAEFKEMNDIPNPANFTLNGSMPNASQGVWADQRVGELGKSFEFMMLKLAQLETLCELQQAELETLRKTVKGLAEHVDHPDSVASLVQKDEKARMQETQQTLKRVLAKHARQHKNKDFHPKASRQNYRPADAKPESPKHAGEAGASDRAELLAEGAQQSGSKGSQRFDPVHWAKHRYEDVHSVAESAADAYEAAPDKVASASSDFLQVAFIANTEIDTVEMAVAIFLRGFSDWRADCEIRGPSIRDYMTECYPTHREIHFGAYSYSIPWLECRNRSVLMALNWGRQKCKISLMGQERAQTERDLHGVVPGQRLAPSSRQTSSNTRHGTVFGRPSLRLFGKITTTYAPDGASTSRWSFFFGEKRAVLSLTGWSGRLAEGDGIRSAWCAGAFLGLPRWTMMQDLAMRLAKRQWLWVQLVNSKATRRQNGDGGQFFLPGEPIMQQDPTGAPCHFLKAPGEDACFQDTSEYRLSAVTPAVPA</sequence>
<dbReference type="Proteomes" id="UP000186817">
    <property type="component" value="Unassembled WGS sequence"/>
</dbReference>
<comment type="caution">
    <text evidence="2">The sequence shown here is derived from an EMBL/GenBank/DDBJ whole genome shotgun (WGS) entry which is preliminary data.</text>
</comment>
<evidence type="ECO:0000256" key="1">
    <source>
        <dbReference type="SAM" id="MobiDB-lite"/>
    </source>
</evidence>
<name>A0A1Q9BYZ7_SYMMI</name>
<protein>
    <submittedName>
        <fullName evidence="2">Uncharacterized protein</fullName>
    </submittedName>
</protein>
<organism evidence="2 3">
    <name type="scientific">Symbiodinium microadriaticum</name>
    <name type="common">Dinoflagellate</name>
    <name type="synonym">Zooxanthella microadriatica</name>
    <dbReference type="NCBI Taxonomy" id="2951"/>
    <lineage>
        <taxon>Eukaryota</taxon>
        <taxon>Sar</taxon>
        <taxon>Alveolata</taxon>
        <taxon>Dinophyceae</taxon>
        <taxon>Suessiales</taxon>
        <taxon>Symbiodiniaceae</taxon>
        <taxon>Symbiodinium</taxon>
    </lineage>
</organism>
<feature type="compositionally biased region" description="Basic and acidic residues" evidence="1">
    <location>
        <begin position="366"/>
        <end position="382"/>
    </location>
</feature>